<keyword evidence="1" id="KW-0472">Membrane</keyword>
<dbReference type="Proteomes" id="UP000628560">
    <property type="component" value="Unassembled WGS sequence"/>
</dbReference>
<feature type="transmembrane region" description="Helical" evidence="1">
    <location>
        <begin position="107"/>
        <end position="130"/>
    </location>
</feature>
<dbReference type="AlphaFoldDB" id="A0ABD4KHY4"/>
<gene>
    <name evidence="2" type="ORF">ISP11_20105</name>
</gene>
<name>A0ABD4KHY4_9ENTR</name>
<evidence type="ECO:0000313" key="2">
    <source>
        <dbReference type="EMBL" id="MBF4180174.1"/>
    </source>
</evidence>
<evidence type="ECO:0000256" key="1">
    <source>
        <dbReference type="SAM" id="Phobius"/>
    </source>
</evidence>
<feature type="transmembrane region" description="Helical" evidence="1">
    <location>
        <begin position="68"/>
        <end position="95"/>
    </location>
</feature>
<keyword evidence="1" id="KW-1133">Transmembrane helix</keyword>
<sequence length="182" mass="20525">MATSQFLEFLTLVGEMKTTQKKNWRTVIMMKCAAIFLVIAMSAFLHFALASIPMRSVISLIHHGDIIFYYRMSAAMVGGIPFLLYGIFIALRALFYPGIRSPDKTTIIDSIFIPVWVFTLAISLVISYLVPFGLMFAGYSPCHDKDLMGYYTTNPELCKTIVSPELFSWPIDVRRSGNVTLD</sequence>
<proteinExistence type="predicted"/>
<evidence type="ECO:0008006" key="4">
    <source>
        <dbReference type="Google" id="ProtNLM"/>
    </source>
</evidence>
<keyword evidence="1" id="KW-0812">Transmembrane</keyword>
<comment type="caution">
    <text evidence="2">The sequence shown here is derived from an EMBL/GenBank/DDBJ whole genome shotgun (WGS) entry which is preliminary data.</text>
</comment>
<organism evidence="2 3">
    <name type="scientific">Lelliottia nimipressuralis</name>
    <dbReference type="NCBI Taxonomy" id="69220"/>
    <lineage>
        <taxon>Bacteria</taxon>
        <taxon>Pseudomonadati</taxon>
        <taxon>Pseudomonadota</taxon>
        <taxon>Gammaproteobacteria</taxon>
        <taxon>Enterobacterales</taxon>
        <taxon>Enterobacteriaceae</taxon>
        <taxon>Lelliottia</taxon>
    </lineage>
</organism>
<dbReference type="RefSeq" id="WP_194514197.1">
    <property type="nucleotide sequence ID" value="NZ_JADIXP010000016.1"/>
</dbReference>
<accession>A0ABD4KHY4</accession>
<protein>
    <recommendedName>
        <fullName evidence="4">DUF1240 domain-containing protein</fullName>
    </recommendedName>
</protein>
<feature type="transmembrane region" description="Helical" evidence="1">
    <location>
        <begin position="26"/>
        <end position="48"/>
    </location>
</feature>
<evidence type="ECO:0000313" key="3">
    <source>
        <dbReference type="Proteomes" id="UP000628560"/>
    </source>
</evidence>
<reference evidence="2 3" key="1">
    <citation type="submission" date="2020-11" db="EMBL/GenBank/DDBJ databases">
        <title>Identification of Lelliottia nimipressuralis from Wound Infection by Whole Genome-Based Bacterial Identification.</title>
        <authorList>
            <person name="Navarathna D.H."/>
            <person name="Choi H."/>
            <person name="Jinadatha C."/>
            <person name="Chatterjee P."/>
            <person name="Hwang M."/>
        </authorList>
    </citation>
    <scope>NUCLEOTIDE SEQUENCE [LARGE SCALE GENOMIC DNA]</scope>
    <source>
        <strain evidence="2 3">DN2020</strain>
    </source>
</reference>
<dbReference type="EMBL" id="JADIXP010000016">
    <property type="protein sequence ID" value="MBF4180174.1"/>
    <property type="molecule type" value="Genomic_DNA"/>
</dbReference>